<dbReference type="InterPro" id="IPR023214">
    <property type="entry name" value="HAD_sf"/>
</dbReference>
<evidence type="ECO:0000256" key="2">
    <source>
        <dbReference type="ARBA" id="ARBA00022723"/>
    </source>
</evidence>
<accession>A0AB35IJ76</accession>
<dbReference type="NCBIfam" id="TIGR01549">
    <property type="entry name" value="HAD-SF-IA-v1"/>
    <property type="match status" value="1"/>
</dbReference>
<dbReference type="InterPro" id="IPR036412">
    <property type="entry name" value="HAD-like_sf"/>
</dbReference>
<dbReference type="Gene3D" id="3.40.50.1000">
    <property type="entry name" value="HAD superfamily/HAD-like"/>
    <property type="match status" value="1"/>
</dbReference>
<dbReference type="GO" id="GO:0046872">
    <property type="term" value="F:metal ion binding"/>
    <property type="evidence" value="ECO:0007669"/>
    <property type="project" value="UniProtKB-KW"/>
</dbReference>
<dbReference type="InterPro" id="IPR051400">
    <property type="entry name" value="HAD-like_hydrolase"/>
</dbReference>
<dbReference type="InterPro" id="IPR023198">
    <property type="entry name" value="PGP-like_dom2"/>
</dbReference>
<dbReference type="GO" id="GO:0044281">
    <property type="term" value="P:small molecule metabolic process"/>
    <property type="evidence" value="ECO:0007669"/>
    <property type="project" value="UniProtKB-ARBA"/>
</dbReference>
<dbReference type="Pfam" id="PF00702">
    <property type="entry name" value="Hydrolase"/>
    <property type="match status" value="1"/>
</dbReference>
<keyword evidence="3 5" id="KW-0378">Hydrolase</keyword>
<dbReference type="SUPFAM" id="SSF56784">
    <property type="entry name" value="HAD-like"/>
    <property type="match status" value="1"/>
</dbReference>
<keyword evidence="2" id="KW-0479">Metal-binding</keyword>
<dbReference type="Gene3D" id="1.10.150.240">
    <property type="entry name" value="Putative phosphatase, domain 2"/>
    <property type="match status" value="1"/>
</dbReference>
<dbReference type="AlphaFoldDB" id="A0AB35IJ76"/>
<dbReference type="InterPro" id="IPR006439">
    <property type="entry name" value="HAD-SF_hydro_IA"/>
</dbReference>
<sequence length="231" mass="27029">MKFYFDVDDTLYDQFIPFKKAFIEIFPKIKTLPIYQIFIKFRKYSDKIFEASQSGQVTINEMYIYRIQAALKEYYLEIDEAHALAFQTKYYVYQQDITTSNAIKDILDLLKDNHIGIGIITNGPACHQMEKLRRLKMSNWVALEDIYISSVVGYSKPDPQIFNLITDKDCIYVGDSYENDVIGAKNANWKCIWLNKKGLKAMDIKPDYEVNDEEALLNLISKIVKEYAQKM</sequence>
<protein>
    <submittedName>
        <fullName evidence="5">HAD family hydrolase</fullName>
    </submittedName>
</protein>
<dbReference type="SFLD" id="SFLDG01129">
    <property type="entry name" value="C1.5:_HAD__Beta-PGM__Phosphata"/>
    <property type="match status" value="1"/>
</dbReference>
<proteinExistence type="predicted"/>
<dbReference type="RefSeq" id="WP_003538889.1">
    <property type="nucleotide sequence ID" value="NZ_AP031443.1"/>
</dbReference>
<dbReference type="SFLD" id="SFLDS00003">
    <property type="entry name" value="Haloacid_Dehalogenase"/>
    <property type="match status" value="1"/>
</dbReference>
<evidence type="ECO:0000313" key="6">
    <source>
        <dbReference type="Proteomes" id="UP001211987"/>
    </source>
</evidence>
<dbReference type="Proteomes" id="UP001211987">
    <property type="component" value="Unassembled WGS sequence"/>
</dbReference>
<comment type="caution">
    <text evidence="5">The sequence shown here is derived from an EMBL/GenBank/DDBJ whole genome shotgun (WGS) entry which is preliminary data.</text>
</comment>
<evidence type="ECO:0000256" key="4">
    <source>
        <dbReference type="ARBA" id="ARBA00022842"/>
    </source>
</evidence>
<name>A0AB35IJ76_9FIRM</name>
<evidence type="ECO:0000256" key="3">
    <source>
        <dbReference type="ARBA" id="ARBA00022801"/>
    </source>
</evidence>
<organism evidence="5 6">
    <name type="scientific">Thomasclavelia ramosa</name>
    <dbReference type="NCBI Taxonomy" id="1547"/>
    <lineage>
        <taxon>Bacteria</taxon>
        <taxon>Bacillati</taxon>
        <taxon>Bacillota</taxon>
        <taxon>Erysipelotrichia</taxon>
        <taxon>Erysipelotrichales</taxon>
        <taxon>Coprobacillaceae</taxon>
        <taxon>Thomasclavelia</taxon>
    </lineage>
</organism>
<gene>
    <name evidence="5" type="ORF">PM738_10145</name>
</gene>
<dbReference type="PANTHER" id="PTHR46470:SF2">
    <property type="entry name" value="GLYCERALDEHYDE 3-PHOSPHATE PHOSPHATASE"/>
    <property type="match status" value="1"/>
</dbReference>
<reference evidence="5" key="1">
    <citation type="submission" date="2023-01" db="EMBL/GenBank/DDBJ databases">
        <title>Human gut microbiome strain richness.</title>
        <authorList>
            <person name="Chen-Liaw A."/>
        </authorList>
    </citation>
    <scope>NUCLEOTIDE SEQUENCE</scope>
    <source>
        <strain evidence="5">1001217st2_G6_1001217B_191108</strain>
    </source>
</reference>
<comment type="cofactor">
    <cofactor evidence="1">
        <name>Mg(2+)</name>
        <dbReference type="ChEBI" id="CHEBI:18420"/>
    </cofactor>
</comment>
<dbReference type="EMBL" id="JAQLKE010000014">
    <property type="protein sequence ID" value="MDB7084162.1"/>
    <property type="molecule type" value="Genomic_DNA"/>
</dbReference>
<dbReference type="PANTHER" id="PTHR46470">
    <property type="entry name" value="N-ACYLNEURAMINATE-9-PHOSPHATASE"/>
    <property type="match status" value="1"/>
</dbReference>
<evidence type="ECO:0000256" key="1">
    <source>
        <dbReference type="ARBA" id="ARBA00001946"/>
    </source>
</evidence>
<keyword evidence="4" id="KW-0460">Magnesium</keyword>
<evidence type="ECO:0000313" key="5">
    <source>
        <dbReference type="EMBL" id="MDB7084162.1"/>
    </source>
</evidence>
<dbReference type="GO" id="GO:0016791">
    <property type="term" value="F:phosphatase activity"/>
    <property type="evidence" value="ECO:0007669"/>
    <property type="project" value="TreeGrafter"/>
</dbReference>